<organism evidence="2 3">
    <name type="scientific">Roseomonas elaeocarpi</name>
    <dbReference type="NCBI Taxonomy" id="907779"/>
    <lineage>
        <taxon>Bacteria</taxon>
        <taxon>Pseudomonadati</taxon>
        <taxon>Pseudomonadota</taxon>
        <taxon>Alphaproteobacteria</taxon>
        <taxon>Acetobacterales</taxon>
        <taxon>Roseomonadaceae</taxon>
        <taxon>Roseomonas</taxon>
    </lineage>
</organism>
<dbReference type="Proteomes" id="UP001589865">
    <property type="component" value="Unassembled WGS sequence"/>
</dbReference>
<dbReference type="RefSeq" id="WP_377046254.1">
    <property type="nucleotide sequence ID" value="NZ_JBHLUN010000015.1"/>
</dbReference>
<evidence type="ECO:0000256" key="1">
    <source>
        <dbReference type="SAM" id="Phobius"/>
    </source>
</evidence>
<sequence length="233" mass="24046">MRPETYRRGLRGLALPVFALPMVPALILALASGQSRTLLGLVLGLGGVALAVTLLRRGRRGARKQASVALGLGLGFAAALAGGAGPVGGVILGLAAGIGAHFAYGGLREPPPEPYQGDSALEGFARRLSALEAADDRLGGAVRALRSLLREMSLRPALSSQARGLLVIGLDGLERIAGRLSRGAEAPRELREAVRDVESAASSAAAKLRAAETEALDIQVSVLRQRLREEGVA</sequence>
<feature type="transmembrane region" description="Helical" evidence="1">
    <location>
        <begin position="37"/>
        <end position="55"/>
    </location>
</feature>
<keyword evidence="1" id="KW-0472">Membrane</keyword>
<accession>A0ABV6K1R6</accession>
<evidence type="ECO:0000313" key="3">
    <source>
        <dbReference type="Proteomes" id="UP001589865"/>
    </source>
</evidence>
<keyword evidence="3" id="KW-1185">Reference proteome</keyword>
<protein>
    <recommendedName>
        <fullName evidence="4">5-bromo-4-chloroindolyl phosphate hydrolase</fullName>
    </recommendedName>
</protein>
<keyword evidence="1" id="KW-0812">Transmembrane</keyword>
<dbReference type="EMBL" id="JBHLUN010000015">
    <property type="protein sequence ID" value="MFC0410506.1"/>
    <property type="molecule type" value="Genomic_DNA"/>
</dbReference>
<name>A0ABV6K1R6_9PROT</name>
<evidence type="ECO:0008006" key="4">
    <source>
        <dbReference type="Google" id="ProtNLM"/>
    </source>
</evidence>
<feature type="transmembrane region" description="Helical" evidence="1">
    <location>
        <begin position="12"/>
        <end position="31"/>
    </location>
</feature>
<proteinExistence type="predicted"/>
<feature type="transmembrane region" description="Helical" evidence="1">
    <location>
        <begin position="67"/>
        <end position="84"/>
    </location>
</feature>
<comment type="caution">
    <text evidence="2">The sequence shown here is derived from an EMBL/GenBank/DDBJ whole genome shotgun (WGS) entry which is preliminary data.</text>
</comment>
<evidence type="ECO:0000313" key="2">
    <source>
        <dbReference type="EMBL" id="MFC0410506.1"/>
    </source>
</evidence>
<reference evidence="2 3" key="1">
    <citation type="submission" date="2024-09" db="EMBL/GenBank/DDBJ databases">
        <authorList>
            <person name="Sun Q."/>
            <person name="Mori K."/>
        </authorList>
    </citation>
    <scope>NUCLEOTIDE SEQUENCE [LARGE SCALE GENOMIC DNA]</scope>
    <source>
        <strain evidence="2 3">TBRC 5777</strain>
    </source>
</reference>
<gene>
    <name evidence="2" type="ORF">ACFFGY_19820</name>
</gene>
<keyword evidence="1" id="KW-1133">Transmembrane helix</keyword>